<keyword evidence="2" id="KW-1185">Reference proteome</keyword>
<name>A0A9P9AIN7_9HYPO</name>
<organism evidence="1 2">
    <name type="scientific">Thelonectria olida</name>
    <dbReference type="NCBI Taxonomy" id="1576542"/>
    <lineage>
        <taxon>Eukaryota</taxon>
        <taxon>Fungi</taxon>
        <taxon>Dikarya</taxon>
        <taxon>Ascomycota</taxon>
        <taxon>Pezizomycotina</taxon>
        <taxon>Sordariomycetes</taxon>
        <taxon>Hypocreomycetidae</taxon>
        <taxon>Hypocreales</taxon>
        <taxon>Nectriaceae</taxon>
        <taxon>Thelonectria</taxon>
    </lineage>
</organism>
<dbReference type="OrthoDB" id="5090029at2759"/>
<sequence length="370" mass="42234">MSDDDGPKFPLLRLSGELQMKIIWSATSPRQVTLSNWLAIDPDEEKTLLPLLLSCRHIYEMIVHDPLFRSPFKDPRVNRHLLMNVNNDTLRVNGMNIPDDGHGGAVPVRSLFSVNHTWLLRQDGRVLRAPSAELDDVPGHELTFDKTPPDRWFPNLEDFTLSIISTYLTSRYWRIDGFQVNEGAQYLSQIGAVADTGIRWNFVEGATRVYFDDIFDFGTLIGEEYGQGDCISPYIGLHGYSDGRRSHGGDWAGFRPAVVTGLLQFSPLNWSDVKDAIVNKHNRDFLEMPLFSSRVWIIRGADNPPDDDEHSWIEVREPIEGDPRYIGQIADTWKMLRHQFDCVTPTVYESHPSRIKDWDPLDATIMIGII</sequence>
<dbReference type="AlphaFoldDB" id="A0A9P9AIN7"/>
<reference evidence="1 2" key="1">
    <citation type="journal article" date="2021" name="Nat. Commun.">
        <title>Genetic determinants of endophytism in the Arabidopsis root mycobiome.</title>
        <authorList>
            <person name="Mesny F."/>
            <person name="Miyauchi S."/>
            <person name="Thiergart T."/>
            <person name="Pickel B."/>
            <person name="Atanasova L."/>
            <person name="Karlsson M."/>
            <person name="Huettel B."/>
            <person name="Barry K.W."/>
            <person name="Haridas S."/>
            <person name="Chen C."/>
            <person name="Bauer D."/>
            <person name="Andreopoulos W."/>
            <person name="Pangilinan J."/>
            <person name="LaButti K."/>
            <person name="Riley R."/>
            <person name="Lipzen A."/>
            <person name="Clum A."/>
            <person name="Drula E."/>
            <person name="Henrissat B."/>
            <person name="Kohler A."/>
            <person name="Grigoriev I.V."/>
            <person name="Martin F.M."/>
            <person name="Hacquard S."/>
        </authorList>
    </citation>
    <scope>NUCLEOTIDE SEQUENCE [LARGE SCALE GENOMIC DNA]</scope>
    <source>
        <strain evidence="1 2">MPI-CAGE-CH-0241</strain>
    </source>
</reference>
<gene>
    <name evidence="1" type="ORF">B0T10DRAFT_564804</name>
</gene>
<protein>
    <submittedName>
        <fullName evidence="1">Uncharacterized protein</fullName>
    </submittedName>
</protein>
<comment type="caution">
    <text evidence="1">The sequence shown here is derived from an EMBL/GenBank/DDBJ whole genome shotgun (WGS) entry which is preliminary data.</text>
</comment>
<dbReference type="EMBL" id="JAGPYM010000021">
    <property type="protein sequence ID" value="KAH6884229.1"/>
    <property type="molecule type" value="Genomic_DNA"/>
</dbReference>
<evidence type="ECO:0000313" key="1">
    <source>
        <dbReference type="EMBL" id="KAH6884229.1"/>
    </source>
</evidence>
<accession>A0A9P9AIN7</accession>
<proteinExistence type="predicted"/>
<dbReference type="Proteomes" id="UP000777438">
    <property type="component" value="Unassembled WGS sequence"/>
</dbReference>
<evidence type="ECO:0000313" key="2">
    <source>
        <dbReference type="Proteomes" id="UP000777438"/>
    </source>
</evidence>